<evidence type="ECO:0000313" key="1">
    <source>
        <dbReference type="EMBL" id="HIH93642.1"/>
    </source>
</evidence>
<evidence type="ECO:0000313" key="2">
    <source>
        <dbReference type="Proteomes" id="UP000600774"/>
    </source>
</evidence>
<name>A0A832SH54_9EURY</name>
<organism evidence="1 2">
    <name type="scientific">Methanosarcina acetivorans</name>
    <dbReference type="NCBI Taxonomy" id="2214"/>
    <lineage>
        <taxon>Archaea</taxon>
        <taxon>Methanobacteriati</taxon>
        <taxon>Methanobacteriota</taxon>
        <taxon>Stenosarchaea group</taxon>
        <taxon>Methanomicrobia</taxon>
        <taxon>Methanosarcinales</taxon>
        <taxon>Methanosarcinaceae</taxon>
        <taxon>Methanosarcina</taxon>
    </lineage>
</organism>
<accession>A0A832SH54</accession>
<dbReference type="Proteomes" id="UP000600774">
    <property type="component" value="Unassembled WGS sequence"/>
</dbReference>
<dbReference type="EMBL" id="DUJU01000074">
    <property type="protein sequence ID" value="HIH93642.1"/>
    <property type="molecule type" value="Genomic_DNA"/>
</dbReference>
<gene>
    <name evidence="1" type="ORF">HA338_06250</name>
</gene>
<sequence>MITGTFRMPKDLYEKIEKARGNGIEQLSCESKSSEVFYGRQVAAGVLHNLERQKATRALKIVVRSVVVNSMTSGELRDEKCDGKI</sequence>
<dbReference type="AlphaFoldDB" id="A0A832SH54"/>
<protein>
    <submittedName>
        <fullName evidence="1">Uncharacterized protein</fullName>
    </submittedName>
</protein>
<dbReference type="RefSeq" id="WP_157860350.1">
    <property type="nucleotide sequence ID" value="NZ_DUJU01000074.1"/>
</dbReference>
<comment type="caution">
    <text evidence="1">The sequence shown here is derived from an EMBL/GenBank/DDBJ whole genome shotgun (WGS) entry which is preliminary data.</text>
</comment>
<reference evidence="1" key="1">
    <citation type="journal article" date="2020" name="bioRxiv">
        <title>A rank-normalized archaeal taxonomy based on genome phylogeny resolves widespread incomplete and uneven classifications.</title>
        <authorList>
            <person name="Rinke C."/>
            <person name="Chuvochina M."/>
            <person name="Mussig A.J."/>
            <person name="Chaumeil P.-A."/>
            <person name="Waite D.W."/>
            <person name="Whitman W.B."/>
            <person name="Parks D.H."/>
            <person name="Hugenholtz P."/>
        </authorList>
    </citation>
    <scope>NUCLEOTIDE SEQUENCE</scope>
    <source>
        <strain evidence="1">UBA8876</strain>
    </source>
</reference>
<proteinExistence type="predicted"/>